<dbReference type="OMA" id="EAPNISW"/>
<comment type="caution">
    <text evidence="3">The sequence shown here is derived from an EMBL/GenBank/DDBJ whole genome shotgun (WGS) entry which is preliminary data.</text>
</comment>
<feature type="compositionally biased region" description="Basic residues" evidence="1">
    <location>
        <begin position="706"/>
        <end position="724"/>
    </location>
</feature>
<keyword evidence="4" id="KW-1185">Reference proteome</keyword>
<proteinExistence type="predicted"/>
<name>A0A5A8CV20_CAFRO</name>
<accession>A0A5A8CV20</accession>
<dbReference type="PANTHER" id="PTHR37049">
    <property type="entry name" value="PEPTIDASE S41 FAMILY PROTEIN"/>
    <property type="match status" value="1"/>
</dbReference>
<reference evidence="3 4" key="1">
    <citation type="submission" date="2019-07" db="EMBL/GenBank/DDBJ databases">
        <title>Genomes of Cafeteria roenbergensis.</title>
        <authorList>
            <person name="Fischer M.G."/>
            <person name="Hackl T."/>
            <person name="Roman M."/>
        </authorList>
    </citation>
    <scope>NUCLEOTIDE SEQUENCE [LARGE SCALE GENOMIC DNA]</scope>
    <source>
        <strain evidence="3 4">BVI</strain>
    </source>
</reference>
<sequence>MSRVRECFHAIPFNSTWQASTVGFLQASLERYSFLDLFAASTLPYQYRHDAAAMLAAAASAPFRGDYEFQEAVAAPIRAFQDRHTVYLKPQCYAGFAFLPLAPVVALDSATGELQANVQALSVAGTSVTSALSPGLSARIGWRVATIDGVEAVAAIHNFAEQFSVHSNDAAARFTGAARELSFSARSLQLLPLPERDNSTLVLINPESGASEQVVVPWMTSLATPFGGMDSQVVRIHDSLAEDGVSVSIIQRADAPPVVLLRLSTFNPPYVAECFESFGDSLCASAAALAEAEACFASAMERFFARTVTTPAEAALAYHAHQLIIDLTGNRGGNVLLGQLFAAYNFAALQRQPLAAGATMRFRISPSLSEMAAFIERKKAESGAASLQDVLPGFSLLGVQVLQPKEGQAEEDAAEMTSSASLASFQWYKSGSTAQFGAGPVRVSDAIRLANLATMVDSSAQLARGVVWNETNTVVISDLLCGSMCAQVVHTVKEHGQARVIGVGGLGALQGDTTAFAGGFIVSDAEAVVAQGRALADLGYEGPVAPLPETSAAFSFNEAMAMSHSRRQTPMQFAPVTADARIYDWSSGGATLDVQLEAARRALDGEPSALAGLSTHEVLLYSLGATCLLMFVTLVLCGAHIRTSGRVWARCPMCMGVCCSGNHRKVSTDTHAAIAEQVDLDRVLSRDRRAAHRRAKGRRDDSLRGLGKHHSRTSRKESRRRSRSSGRPSDADRGGHPGAMRGGRAREGGGTQRPSAPGFALASSVDLGAAYSTPDPGAAEAPPEPPSLALEPGLRSARGSGDARSDSKVTPNRARQDPMPAGKTLVEEMLAASDVG</sequence>
<dbReference type="PANTHER" id="PTHR37049:SF4">
    <property type="entry name" value="RHODANESE DOMAIN-CONTAINING PROTEIN"/>
    <property type="match status" value="1"/>
</dbReference>
<keyword evidence="2" id="KW-0472">Membrane</keyword>
<evidence type="ECO:0000256" key="1">
    <source>
        <dbReference type="SAM" id="MobiDB-lite"/>
    </source>
</evidence>
<dbReference type="EMBL" id="VLTN01000004">
    <property type="protein sequence ID" value="KAA0156294.1"/>
    <property type="molecule type" value="Genomic_DNA"/>
</dbReference>
<dbReference type="InterPro" id="IPR052766">
    <property type="entry name" value="S41A_metabolite_peptidase"/>
</dbReference>
<organism evidence="3 4">
    <name type="scientific">Cafeteria roenbergensis</name>
    <name type="common">Marine flagellate</name>
    <dbReference type="NCBI Taxonomy" id="33653"/>
    <lineage>
        <taxon>Eukaryota</taxon>
        <taxon>Sar</taxon>
        <taxon>Stramenopiles</taxon>
        <taxon>Bigyra</taxon>
        <taxon>Opalozoa</taxon>
        <taxon>Bicosoecida</taxon>
        <taxon>Cafeteriaceae</taxon>
        <taxon>Cafeteria</taxon>
    </lineage>
</organism>
<keyword evidence="2" id="KW-0812">Transmembrane</keyword>
<evidence type="ECO:0000313" key="4">
    <source>
        <dbReference type="Proteomes" id="UP000323011"/>
    </source>
</evidence>
<evidence type="ECO:0000256" key="2">
    <source>
        <dbReference type="SAM" id="Phobius"/>
    </source>
</evidence>
<evidence type="ECO:0008006" key="5">
    <source>
        <dbReference type="Google" id="ProtNLM"/>
    </source>
</evidence>
<evidence type="ECO:0000313" key="3">
    <source>
        <dbReference type="EMBL" id="KAA0156294.1"/>
    </source>
</evidence>
<dbReference type="Gene3D" id="3.90.226.10">
    <property type="entry name" value="2-enoyl-CoA Hydratase, Chain A, domain 1"/>
    <property type="match status" value="1"/>
</dbReference>
<keyword evidence="2" id="KW-1133">Transmembrane helix</keyword>
<dbReference type="SUPFAM" id="SSF52096">
    <property type="entry name" value="ClpP/crotonase"/>
    <property type="match status" value="1"/>
</dbReference>
<feature type="region of interest" description="Disordered" evidence="1">
    <location>
        <begin position="686"/>
        <end position="824"/>
    </location>
</feature>
<gene>
    <name evidence="3" type="ORF">FNF29_01087</name>
</gene>
<dbReference type="AlphaFoldDB" id="A0A5A8CV20"/>
<feature type="transmembrane region" description="Helical" evidence="2">
    <location>
        <begin position="618"/>
        <end position="641"/>
    </location>
</feature>
<protein>
    <recommendedName>
        <fullName evidence="5">Tail specific protease domain-containing protein</fullName>
    </recommendedName>
</protein>
<dbReference type="InterPro" id="IPR029045">
    <property type="entry name" value="ClpP/crotonase-like_dom_sf"/>
</dbReference>
<dbReference type="Proteomes" id="UP000323011">
    <property type="component" value="Unassembled WGS sequence"/>
</dbReference>
<feature type="compositionally biased region" description="Low complexity" evidence="1">
    <location>
        <begin position="776"/>
        <end position="794"/>
    </location>
</feature>